<dbReference type="Proteomes" id="UP000008631">
    <property type="component" value="Chromosome"/>
</dbReference>
<keyword evidence="1" id="KW-0378">Hydrolase</keyword>
<dbReference type="InParanoid" id="E8R123"/>
<organism evidence="4 5">
    <name type="scientific">Isosphaera pallida (strain ATCC 43644 / DSM 9630 / IS1B)</name>
    <dbReference type="NCBI Taxonomy" id="575540"/>
    <lineage>
        <taxon>Bacteria</taxon>
        <taxon>Pseudomonadati</taxon>
        <taxon>Planctomycetota</taxon>
        <taxon>Planctomycetia</taxon>
        <taxon>Isosphaerales</taxon>
        <taxon>Isosphaeraceae</taxon>
        <taxon>Isosphaera</taxon>
    </lineage>
</organism>
<dbReference type="RefSeq" id="WP_013565662.1">
    <property type="nucleotide sequence ID" value="NC_014962.1"/>
</dbReference>
<dbReference type="KEGG" id="ipa:Isop_2808"/>
<evidence type="ECO:0008006" key="6">
    <source>
        <dbReference type="Google" id="ProtNLM"/>
    </source>
</evidence>
<dbReference type="GO" id="GO:0003847">
    <property type="term" value="F:1-alkyl-2-acetylglycerophosphocholine esterase activity"/>
    <property type="evidence" value="ECO:0007669"/>
    <property type="project" value="TreeGrafter"/>
</dbReference>
<evidence type="ECO:0000256" key="1">
    <source>
        <dbReference type="ARBA" id="ARBA00022801"/>
    </source>
</evidence>
<evidence type="ECO:0000313" key="5">
    <source>
        <dbReference type="Proteomes" id="UP000008631"/>
    </source>
</evidence>
<dbReference type="GO" id="GO:0016042">
    <property type="term" value="P:lipid catabolic process"/>
    <property type="evidence" value="ECO:0007669"/>
    <property type="project" value="UniProtKB-KW"/>
</dbReference>
<gene>
    <name evidence="4" type="ordered locus">Isop_2808</name>
</gene>
<dbReference type="InterPro" id="IPR029058">
    <property type="entry name" value="AB_hydrolase_fold"/>
</dbReference>
<dbReference type="ESTHER" id="isopi-e8r123">
    <property type="family name" value="Chlorophyllase"/>
</dbReference>
<reference evidence="4 5" key="2">
    <citation type="journal article" date="2011" name="Stand. Genomic Sci.">
        <title>Complete genome sequence of Isosphaera pallida type strain (IS1B).</title>
        <authorList>
            <consortium name="US DOE Joint Genome Institute (JGI-PGF)"/>
            <person name="Goker M."/>
            <person name="Cleland D."/>
            <person name="Saunders E."/>
            <person name="Lapidus A."/>
            <person name="Nolan M."/>
            <person name="Lucas S."/>
            <person name="Hammon N."/>
            <person name="Deshpande S."/>
            <person name="Cheng J.F."/>
            <person name="Tapia R."/>
            <person name="Han C."/>
            <person name="Goodwin L."/>
            <person name="Pitluck S."/>
            <person name="Liolios K."/>
            <person name="Pagani I."/>
            <person name="Ivanova N."/>
            <person name="Mavromatis K."/>
            <person name="Pati A."/>
            <person name="Chen A."/>
            <person name="Palaniappan K."/>
            <person name="Land M."/>
            <person name="Hauser L."/>
            <person name="Chang Y.J."/>
            <person name="Jeffries C.D."/>
            <person name="Detter J.C."/>
            <person name="Beck B."/>
            <person name="Woyke T."/>
            <person name="Bristow J."/>
            <person name="Eisen J.A."/>
            <person name="Markowitz V."/>
            <person name="Hugenholtz P."/>
            <person name="Kyrpides N.C."/>
            <person name="Klenk H.P."/>
        </authorList>
    </citation>
    <scope>NUCLEOTIDE SEQUENCE [LARGE SCALE GENOMIC DNA]</scope>
    <source>
        <strain evidence="5">ATCC 43644 / DSM 9630 / IS1B</strain>
    </source>
</reference>
<keyword evidence="3" id="KW-0443">Lipid metabolism</keyword>
<keyword evidence="2" id="KW-0442">Lipid degradation</keyword>
<proteinExistence type="predicted"/>
<reference key="1">
    <citation type="submission" date="2010-11" db="EMBL/GenBank/DDBJ databases">
        <title>The complete sequence of chromosome of Isophaera pallida ATCC 43644.</title>
        <authorList>
            <consortium name="US DOE Joint Genome Institute (JGI-PGF)"/>
            <person name="Lucas S."/>
            <person name="Copeland A."/>
            <person name="Lapidus A."/>
            <person name="Bruce D."/>
            <person name="Goodwin L."/>
            <person name="Pitluck S."/>
            <person name="Kyrpides N."/>
            <person name="Mavromatis K."/>
            <person name="Pagani I."/>
            <person name="Ivanova N."/>
            <person name="Saunders E."/>
            <person name="Brettin T."/>
            <person name="Detter J.C."/>
            <person name="Han C."/>
            <person name="Tapia R."/>
            <person name="Land M."/>
            <person name="Hauser L."/>
            <person name="Markowitz V."/>
            <person name="Cheng J.-F."/>
            <person name="Hugenholtz P."/>
            <person name="Woyke T."/>
            <person name="Wu D."/>
            <person name="Eisen J.A."/>
        </authorList>
    </citation>
    <scope>NUCLEOTIDE SEQUENCE</scope>
    <source>
        <strain>ATCC 43644</strain>
    </source>
</reference>
<dbReference type="Pfam" id="PF07224">
    <property type="entry name" value="Chlorophyllase"/>
    <property type="match status" value="1"/>
</dbReference>
<dbReference type="EMBL" id="CP002353">
    <property type="protein sequence ID" value="ADV63374.1"/>
    <property type="molecule type" value="Genomic_DNA"/>
</dbReference>
<dbReference type="InterPro" id="IPR017395">
    <property type="entry name" value="Chlorophyllase-like"/>
</dbReference>
<keyword evidence="5" id="KW-1185">Reference proteome</keyword>
<dbReference type="OrthoDB" id="192696at2"/>
<dbReference type="AlphaFoldDB" id="E8R123"/>
<name>E8R123_ISOPI</name>
<sequence length="330" mass="36244">MTSSLLPLIAAGAVFLPNPSTGSIQQPPDKPTRPAFYQADPGPLAVKTIPNHTLRDQSRADKEVPIRITYPDAEGPFPLIVFCHGAWGSKDGYQPLIRHWVGHGYVVIQPTHADSIALGNTFRDESVFRFWNDRPRDVKLVFDALDLLENELPVLKGKIDRQRLAVAGHSFGAHTALLVGGARPRLLGRDLRYDDERVQAVMVLSGPAPNRLLNEQSFAHLKKPTFFMSGSRDIVDVGPKLGSVDDRKKAYEFAPAGDKILVWVEGLDHGFGGISGRRLWPPHSDHLSISRSVTLAFWDAYLKGNSAAQAFLASDDLDSASSSKVTISRK</sequence>
<evidence type="ECO:0000256" key="2">
    <source>
        <dbReference type="ARBA" id="ARBA00022963"/>
    </source>
</evidence>
<dbReference type="PANTHER" id="PTHR10272">
    <property type="entry name" value="PLATELET-ACTIVATING FACTOR ACETYLHYDROLASE"/>
    <property type="match status" value="1"/>
</dbReference>
<dbReference type="PANTHER" id="PTHR10272:SF0">
    <property type="entry name" value="PLATELET-ACTIVATING FACTOR ACETYLHYDROLASE"/>
    <property type="match status" value="1"/>
</dbReference>
<dbReference type="HOGENOM" id="CLU_066851_0_0_0"/>
<dbReference type="eggNOG" id="COG4188">
    <property type="taxonomic scope" value="Bacteria"/>
</dbReference>
<evidence type="ECO:0000256" key="3">
    <source>
        <dbReference type="ARBA" id="ARBA00023098"/>
    </source>
</evidence>
<evidence type="ECO:0000313" key="4">
    <source>
        <dbReference type="EMBL" id="ADV63374.1"/>
    </source>
</evidence>
<dbReference type="Gene3D" id="3.40.50.1820">
    <property type="entry name" value="alpha/beta hydrolase"/>
    <property type="match status" value="1"/>
</dbReference>
<protein>
    <recommendedName>
        <fullName evidence="6">Platelet-activating factor acetylhydrolase plasma/intracellular</fullName>
    </recommendedName>
</protein>
<accession>E8R123</accession>
<dbReference type="STRING" id="575540.Isop_2808"/>
<dbReference type="SUPFAM" id="SSF53474">
    <property type="entry name" value="alpha/beta-Hydrolases"/>
    <property type="match status" value="1"/>
</dbReference>